<dbReference type="Proteomes" id="UP000805193">
    <property type="component" value="Unassembled WGS sequence"/>
</dbReference>
<dbReference type="EMBL" id="JABSTQ010011153">
    <property type="protein sequence ID" value="KAG0414710.1"/>
    <property type="molecule type" value="Genomic_DNA"/>
</dbReference>
<evidence type="ECO:0000313" key="2">
    <source>
        <dbReference type="Proteomes" id="UP000805193"/>
    </source>
</evidence>
<reference evidence="1 2" key="1">
    <citation type="journal article" date="2020" name="Cell">
        <title>Large-Scale Comparative Analyses of Tick Genomes Elucidate Their Genetic Diversity and Vector Capacities.</title>
        <authorList>
            <consortium name="Tick Genome and Microbiome Consortium (TIGMIC)"/>
            <person name="Jia N."/>
            <person name="Wang J."/>
            <person name="Shi W."/>
            <person name="Du L."/>
            <person name="Sun Y."/>
            <person name="Zhan W."/>
            <person name="Jiang J.F."/>
            <person name="Wang Q."/>
            <person name="Zhang B."/>
            <person name="Ji P."/>
            <person name="Bell-Sakyi L."/>
            <person name="Cui X.M."/>
            <person name="Yuan T.T."/>
            <person name="Jiang B.G."/>
            <person name="Yang W.F."/>
            <person name="Lam T.T."/>
            <person name="Chang Q.C."/>
            <person name="Ding S.J."/>
            <person name="Wang X.J."/>
            <person name="Zhu J.G."/>
            <person name="Ruan X.D."/>
            <person name="Zhao L."/>
            <person name="Wei J.T."/>
            <person name="Ye R.Z."/>
            <person name="Que T.C."/>
            <person name="Du C.H."/>
            <person name="Zhou Y.H."/>
            <person name="Cheng J.X."/>
            <person name="Dai P.F."/>
            <person name="Guo W.B."/>
            <person name="Han X.H."/>
            <person name="Huang E.J."/>
            <person name="Li L.F."/>
            <person name="Wei W."/>
            <person name="Gao Y.C."/>
            <person name="Liu J.Z."/>
            <person name="Shao H.Z."/>
            <person name="Wang X."/>
            <person name="Wang C.C."/>
            <person name="Yang T.C."/>
            <person name="Huo Q.B."/>
            <person name="Li W."/>
            <person name="Chen H.Y."/>
            <person name="Chen S.E."/>
            <person name="Zhou L.G."/>
            <person name="Ni X.B."/>
            <person name="Tian J.H."/>
            <person name="Sheng Y."/>
            <person name="Liu T."/>
            <person name="Pan Y.S."/>
            <person name="Xia L.Y."/>
            <person name="Li J."/>
            <person name="Zhao F."/>
            <person name="Cao W.C."/>
        </authorList>
    </citation>
    <scope>NUCLEOTIDE SEQUENCE [LARGE SCALE GENOMIC DNA]</scope>
    <source>
        <strain evidence="1">Iper-2018</strain>
    </source>
</reference>
<sequence length="62" mass="6926">MPSRRTVSEKGERQVRFTAILCCRVDSHKLPAFLVVWAASRHGLRSIFKVLHLGAASPGRPQ</sequence>
<gene>
    <name evidence="1" type="ORF">HPB47_008118</name>
</gene>
<organism evidence="1 2">
    <name type="scientific">Ixodes persulcatus</name>
    <name type="common">Taiga tick</name>
    <dbReference type="NCBI Taxonomy" id="34615"/>
    <lineage>
        <taxon>Eukaryota</taxon>
        <taxon>Metazoa</taxon>
        <taxon>Ecdysozoa</taxon>
        <taxon>Arthropoda</taxon>
        <taxon>Chelicerata</taxon>
        <taxon>Arachnida</taxon>
        <taxon>Acari</taxon>
        <taxon>Parasitiformes</taxon>
        <taxon>Ixodida</taxon>
        <taxon>Ixodoidea</taxon>
        <taxon>Ixodidae</taxon>
        <taxon>Ixodinae</taxon>
        <taxon>Ixodes</taxon>
    </lineage>
</organism>
<protein>
    <submittedName>
        <fullName evidence="1">Uncharacterized protein</fullName>
    </submittedName>
</protein>
<accession>A0AC60P5L2</accession>
<name>A0AC60P5L2_IXOPE</name>
<evidence type="ECO:0000313" key="1">
    <source>
        <dbReference type="EMBL" id="KAG0414710.1"/>
    </source>
</evidence>
<proteinExistence type="predicted"/>
<keyword evidence="2" id="KW-1185">Reference proteome</keyword>
<comment type="caution">
    <text evidence="1">The sequence shown here is derived from an EMBL/GenBank/DDBJ whole genome shotgun (WGS) entry which is preliminary data.</text>
</comment>